<dbReference type="InterPro" id="IPR011009">
    <property type="entry name" value="Kinase-like_dom_sf"/>
</dbReference>
<evidence type="ECO:0000256" key="5">
    <source>
        <dbReference type="ARBA" id="ARBA00022777"/>
    </source>
</evidence>
<dbReference type="OrthoDB" id="502205at2"/>
<evidence type="ECO:0000313" key="12">
    <source>
        <dbReference type="EMBL" id="ATS19092.1"/>
    </source>
</evidence>
<gene>
    <name evidence="12" type="ORF">BRW62_10465</name>
</gene>
<keyword evidence="13" id="KW-1185">Reference proteome</keyword>
<keyword evidence="4" id="KW-0547">Nucleotide-binding</keyword>
<dbReference type="SMART" id="SM00240">
    <property type="entry name" value="FHA"/>
    <property type="match status" value="1"/>
</dbReference>
<feature type="domain" description="FHA" evidence="10">
    <location>
        <begin position="26"/>
        <end position="74"/>
    </location>
</feature>
<evidence type="ECO:0000259" key="11">
    <source>
        <dbReference type="PROSITE" id="PS50011"/>
    </source>
</evidence>
<protein>
    <recommendedName>
        <fullName evidence="1">non-specific serine/threonine protein kinase</fullName>
        <ecNumber evidence="1">2.7.11.1</ecNumber>
    </recommendedName>
</protein>
<evidence type="ECO:0000259" key="10">
    <source>
        <dbReference type="PROSITE" id="PS50006"/>
    </source>
</evidence>
<dbReference type="SUPFAM" id="SSF49879">
    <property type="entry name" value="SMAD/FHA domain"/>
    <property type="match status" value="1"/>
</dbReference>
<reference evidence="12 13" key="1">
    <citation type="submission" date="2016-11" db="EMBL/GenBank/DDBJ databases">
        <title>Complete genome sequence of thermophilic cyanobacteria strain Synechococcus sp. PCC6715.</title>
        <authorList>
            <person name="Tang J."/>
            <person name="Daroch M."/>
            <person name="Liang Y."/>
            <person name="Jiang D."/>
            <person name="Shah M."/>
        </authorList>
    </citation>
    <scope>NUCLEOTIDE SEQUENCE [LARGE SCALE GENOMIC DNA]</scope>
    <source>
        <strain evidence="12 13">PCC 6715</strain>
    </source>
</reference>
<comment type="catalytic activity">
    <reaction evidence="7">
        <text>L-threonyl-[protein] + ATP = O-phospho-L-threonyl-[protein] + ADP + H(+)</text>
        <dbReference type="Rhea" id="RHEA:46608"/>
        <dbReference type="Rhea" id="RHEA-COMP:11060"/>
        <dbReference type="Rhea" id="RHEA-COMP:11605"/>
        <dbReference type="ChEBI" id="CHEBI:15378"/>
        <dbReference type="ChEBI" id="CHEBI:30013"/>
        <dbReference type="ChEBI" id="CHEBI:30616"/>
        <dbReference type="ChEBI" id="CHEBI:61977"/>
        <dbReference type="ChEBI" id="CHEBI:456216"/>
        <dbReference type="EC" id="2.7.11.1"/>
    </reaction>
</comment>
<dbReference type="PROSITE" id="PS50006">
    <property type="entry name" value="FHA_DOMAIN"/>
    <property type="match status" value="1"/>
</dbReference>
<dbReference type="EMBL" id="CP018092">
    <property type="protein sequence ID" value="ATS19092.1"/>
    <property type="molecule type" value="Genomic_DNA"/>
</dbReference>
<reference evidence="13" key="2">
    <citation type="journal article" date="2022" name="Front. Microbiol.">
        <title>Comparative Genomic Analysis Revealed Distinct Molecular Components and Organization of CO2-Concentrating Mechanism in Thermophilic Cyanobacteria.</title>
        <authorList>
            <person name="Tang J."/>
            <person name="Zhou H."/>
            <person name="Yao D."/>
            <person name="Riaz S."/>
            <person name="You D."/>
            <person name="Klepacz-Smolka A."/>
            <person name="Daroch M."/>
        </authorList>
    </citation>
    <scope>NUCLEOTIDE SEQUENCE [LARGE SCALE GENOMIC DNA]</scope>
    <source>
        <strain evidence="13">PCC 6715</strain>
    </source>
</reference>
<dbReference type="Pfam" id="PF00498">
    <property type="entry name" value="FHA"/>
    <property type="match status" value="1"/>
</dbReference>
<keyword evidence="6" id="KW-0067">ATP-binding</keyword>
<evidence type="ECO:0000313" key="13">
    <source>
        <dbReference type="Proteomes" id="UP000231057"/>
    </source>
</evidence>
<evidence type="ECO:0000256" key="7">
    <source>
        <dbReference type="ARBA" id="ARBA00047899"/>
    </source>
</evidence>
<feature type="region of interest" description="Disordered" evidence="9">
    <location>
        <begin position="126"/>
        <end position="146"/>
    </location>
</feature>
<dbReference type="SUPFAM" id="SSF56112">
    <property type="entry name" value="Protein kinase-like (PK-like)"/>
    <property type="match status" value="1"/>
</dbReference>
<dbReference type="Proteomes" id="UP000231057">
    <property type="component" value="Chromosome"/>
</dbReference>
<keyword evidence="2" id="KW-0723">Serine/threonine-protein kinase</keyword>
<dbReference type="GO" id="GO:0004674">
    <property type="term" value="F:protein serine/threonine kinase activity"/>
    <property type="evidence" value="ECO:0007669"/>
    <property type="project" value="UniProtKB-KW"/>
</dbReference>
<dbReference type="InterPro" id="IPR000253">
    <property type="entry name" value="FHA_dom"/>
</dbReference>
<dbReference type="AlphaFoldDB" id="A0A2D2Q3K8"/>
<organism evidence="12 13">
    <name type="scientific">Parathermosynechococcus lividus PCC 6715</name>
    <dbReference type="NCBI Taxonomy" id="1917166"/>
    <lineage>
        <taxon>Bacteria</taxon>
        <taxon>Bacillati</taxon>
        <taxon>Cyanobacteriota</taxon>
        <taxon>Cyanophyceae</taxon>
        <taxon>Acaryochloridales</taxon>
        <taxon>Thermosynechococcaceae</taxon>
        <taxon>Parathermosynechococcus</taxon>
    </lineage>
</organism>
<dbReference type="InterPro" id="IPR000719">
    <property type="entry name" value="Prot_kinase_dom"/>
</dbReference>
<dbReference type="Pfam" id="PF00069">
    <property type="entry name" value="Pkinase"/>
    <property type="match status" value="1"/>
</dbReference>
<dbReference type="Gene3D" id="2.60.200.20">
    <property type="match status" value="1"/>
</dbReference>
<evidence type="ECO:0000256" key="1">
    <source>
        <dbReference type="ARBA" id="ARBA00012513"/>
    </source>
</evidence>
<evidence type="ECO:0000256" key="9">
    <source>
        <dbReference type="SAM" id="MobiDB-lite"/>
    </source>
</evidence>
<evidence type="ECO:0000256" key="3">
    <source>
        <dbReference type="ARBA" id="ARBA00022679"/>
    </source>
</evidence>
<dbReference type="PANTHER" id="PTHR24363:SF0">
    <property type="entry name" value="SERINE_THREONINE KINASE LIKE DOMAIN CONTAINING 1"/>
    <property type="match status" value="1"/>
</dbReference>
<dbReference type="PANTHER" id="PTHR24363">
    <property type="entry name" value="SERINE/THREONINE PROTEIN KINASE"/>
    <property type="match status" value="1"/>
</dbReference>
<dbReference type="Gene3D" id="1.10.510.10">
    <property type="entry name" value="Transferase(Phosphotransferase) domain 1"/>
    <property type="match status" value="1"/>
</dbReference>
<dbReference type="EC" id="2.7.11.1" evidence="1"/>
<dbReference type="InterPro" id="IPR008984">
    <property type="entry name" value="SMAD_FHA_dom_sf"/>
</dbReference>
<dbReference type="GO" id="GO:0005524">
    <property type="term" value="F:ATP binding"/>
    <property type="evidence" value="ECO:0007669"/>
    <property type="project" value="UniProtKB-KW"/>
</dbReference>
<evidence type="ECO:0000256" key="8">
    <source>
        <dbReference type="ARBA" id="ARBA00048679"/>
    </source>
</evidence>
<accession>A0A2D2Q3K8</accession>
<name>A0A2D2Q3K8_PARLV</name>
<evidence type="ECO:0000256" key="2">
    <source>
        <dbReference type="ARBA" id="ARBA00022527"/>
    </source>
</evidence>
<keyword evidence="5" id="KW-0418">Kinase</keyword>
<dbReference type="RefSeq" id="WP_099799430.1">
    <property type="nucleotide sequence ID" value="NZ_CP018092.1"/>
</dbReference>
<dbReference type="KEGG" id="slw:BRW62_10465"/>
<evidence type="ECO:0000256" key="4">
    <source>
        <dbReference type="ARBA" id="ARBA00022741"/>
    </source>
</evidence>
<dbReference type="SMART" id="SM00220">
    <property type="entry name" value="S_TKc"/>
    <property type="match status" value="1"/>
</dbReference>
<evidence type="ECO:0000256" key="6">
    <source>
        <dbReference type="ARBA" id="ARBA00022840"/>
    </source>
</evidence>
<comment type="catalytic activity">
    <reaction evidence="8">
        <text>L-seryl-[protein] + ATP = O-phospho-L-seryl-[protein] + ADP + H(+)</text>
        <dbReference type="Rhea" id="RHEA:17989"/>
        <dbReference type="Rhea" id="RHEA-COMP:9863"/>
        <dbReference type="Rhea" id="RHEA-COMP:11604"/>
        <dbReference type="ChEBI" id="CHEBI:15378"/>
        <dbReference type="ChEBI" id="CHEBI:29999"/>
        <dbReference type="ChEBI" id="CHEBI:30616"/>
        <dbReference type="ChEBI" id="CHEBI:83421"/>
        <dbReference type="ChEBI" id="CHEBI:456216"/>
        <dbReference type="EC" id="2.7.11.1"/>
    </reaction>
</comment>
<keyword evidence="3" id="KW-0808">Transferase</keyword>
<sequence>MITLTLLHPVQATPVQSWTFDSEAVIRIGRAVDNHVVLYSAVVSRHHVELRRNGLQWEVVNLGTNGTYLDGKRVQQAPLLDGGILRLARSGPNIQVRLSADHQPMPPNARMATIPETARTDVEKGTYSGEEEAVGTDNAEPPGTAATGMSYQGIITEEDDDEEENFAVQGELPAQLLAEWRAPPDCSHSRAEADDIFCIECGVPLKVWKTLGNYQIIKALGQSNTYLGWRNGQTAVVKGHSLAASKREIRAFQRQVRQLCQMSHPVLPKFWEGFQYGTDSYLVSEMVYGHSLKQWINDHGVMNVVEASRWLIPICDLLTLLHQQDPPILHLHIRPSNLIHPYVSREATNVVLVGWGKASVLTSESGTFIGTVGYSAPEQQEGKPEPASDLYGLGATIVYLLTGNEPDTYFRWGAREYRLYAEDIPHLDPLMVDLINCLTHPDPRERYPNAAAVKQRLEQIATIAMPAPPVSSAL</sequence>
<dbReference type="PROSITE" id="PS50011">
    <property type="entry name" value="PROTEIN_KINASE_DOM"/>
    <property type="match status" value="1"/>
</dbReference>
<proteinExistence type="predicted"/>
<feature type="domain" description="Protein kinase" evidence="11">
    <location>
        <begin position="205"/>
        <end position="460"/>
    </location>
</feature>